<organism evidence="2 3">
    <name type="scientific">Aciduricibacillus chroicocephali</name>
    <dbReference type="NCBI Taxonomy" id="3054939"/>
    <lineage>
        <taxon>Bacteria</taxon>
        <taxon>Bacillati</taxon>
        <taxon>Bacillota</taxon>
        <taxon>Bacilli</taxon>
        <taxon>Bacillales</taxon>
        <taxon>Bacillaceae</taxon>
        <taxon>Aciduricibacillus</taxon>
    </lineage>
</organism>
<feature type="region of interest" description="Disordered" evidence="1">
    <location>
        <begin position="1"/>
        <end position="64"/>
    </location>
</feature>
<protein>
    <submittedName>
        <fullName evidence="2">YppG family protein</fullName>
    </submittedName>
</protein>
<feature type="compositionally biased region" description="Basic and acidic residues" evidence="1">
    <location>
        <begin position="55"/>
        <end position="64"/>
    </location>
</feature>
<evidence type="ECO:0000256" key="1">
    <source>
        <dbReference type="SAM" id="MobiDB-lite"/>
    </source>
</evidence>
<proteinExistence type="predicted"/>
<accession>A0ABY9KXR6</accession>
<dbReference type="EMBL" id="CP129113">
    <property type="protein sequence ID" value="WLV25590.1"/>
    <property type="molecule type" value="Genomic_DNA"/>
</dbReference>
<evidence type="ECO:0000313" key="2">
    <source>
        <dbReference type="EMBL" id="WLV25590.1"/>
    </source>
</evidence>
<sequence>MNRGNSRMQPQKTPFQSRRPIQPMTPAPRRNGILPRLGNQRGREERFSRPGNQRVQEENVEKKSSIIEQLKKEDGQWDLDKLMAVSNQLQKMYGQVSPLISRFIK</sequence>
<reference evidence="2" key="1">
    <citation type="submission" date="2023-06" db="EMBL/GenBank/DDBJ databases">
        <title>A Treasure from Seagulls: Isolation and Description of Aciduricobacillus qingdaonensis gen. nov., sp. nov., a Rare Obligately Uric Acid-utilizing Member in the Family Bacillaceae.</title>
        <authorList>
            <person name="Liu W."/>
            <person name="Wang B."/>
        </authorList>
    </citation>
    <scope>NUCLEOTIDE SEQUENCE</scope>
    <source>
        <strain evidence="2">44XB</strain>
    </source>
</reference>
<gene>
    <name evidence="2" type="ORF">QR721_05120</name>
</gene>
<dbReference type="Proteomes" id="UP001180087">
    <property type="component" value="Chromosome"/>
</dbReference>
<dbReference type="Pfam" id="PF14179">
    <property type="entry name" value="YppG"/>
    <property type="match status" value="1"/>
</dbReference>
<evidence type="ECO:0000313" key="3">
    <source>
        <dbReference type="Proteomes" id="UP001180087"/>
    </source>
</evidence>
<keyword evidence="3" id="KW-1185">Reference proteome</keyword>
<dbReference type="InterPro" id="IPR025555">
    <property type="entry name" value="YppG"/>
</dbReference>
<name>A0ABY9KXR6_9BACI</name>
<feature type="compositionally biased region" description="Polar residues" evidence="1">
    <location>
        <begin position="1"/>
        <end position="16"/>
    </location>
</feature>
<dbReference type="RefSeq" id="WP_348029381.1">
    <property type="nucleotide sequence ID" value="NZ_CP129113.1"/>
</dbReference>